<dbReference type="AlphaFoldDB" id="A0AAD3CJR8"/>
<evidence type="ECO:0000256" key="1">
    <source>
        <dbReference type="SAM" id="SignalP"/>
    </source>
</evidence>
<sequence>MKFYSSIFALSALASANAFVAQQKNIGSSTTTTELNADNSYAYPNGAGTLTRTRGAPTTYAPVDPSGTVSSLARFSDLQSTQDILETLSPVTVQGGSLRTCSFTQTADRVTVFLKTEGRPLNANVDLWQGPDNAPQKMSVYLEDGSKRPFRATLEAPGASNAVAIRNTGQIEFPLTAALELDSSGPENSPLDTILADAQYRTVQGGAVYTTPFPPSVQSVHIGLKTDGRPLNARVELLQGPNNNKQVMEIYTEDGAERPFYCVIDTPGSGNVVRIVNTATVEFPISAAVEPYLIDDEISGSQGGMIWS</sequence>
<dbReference type="InterPro" id="IPR057491">
    <property type="entry name" value="DiatomPyrShell"/>
</dbReference>
<dbReference type="Pfam" id="PF25192">
    <property type="entry name" value="DiatomPyrShell"/>
    <property type="match status" value="1"/>
</dbReference>
<feature type="signal peptide" evidence="1">
    <location>
        <begin position="1"/>
        <end position="18"/>
    </location>
</feature>
<accession>A0AAD3CJR8</accession>
<organism evidence="2 3">
    <name type="scientific">Chaetoceros tenuissimus</name>
    <dbReference type="NCBI Taxonomy" id="426638"/>
    <lineage>
        <taxon>Eukaryota</taxon>
        <taxon>Sar</taxon>
        <taxon>Stramenopiles</taxon>
        <taxon>Ochrophyta</taxon>
        <taxon>Bacillariophyta</taxon>
        <taxon>Coscinodiscophyceae</taxon>
        <taxon>Chaetocerotophycidae</taxon>
        <taxon>Chaetocerotales</taxon>
        <taxon>Chaetocerotaceae</taxon>
        <taxon>Chaetoceros</taxon>
    </lineage>
</organism>
<reference evidence="2 3" key="1">
    <citation type="journal article" date="2021" name="Sci. Rep.">
        <title>The genome of the diatom Chaetoceros tenuissimus carries an ancient integrated fragment of an extant virus.</title>
        <authorList>
            <person name="Hongo Y."/>
            <person name="Kimura K."/>
            <person name="Takaki Y."/>
            <person name="Yoshida Y."/>
            <person name="Baba S."/>
            <person name="Kobayashi G."/>
            <person name="Nagasaki K."/>
            <person name="Hano T."/>
            <person name="Tomaru Y."/>
        </authorList>
    </citation>
    <scope>NUCLEOTIDE SEQUENCE [LARGE SCALE GENOMIC DNA]</scope>
    <source>
        <strain evidence="2 3">NIES-3715</strain>
    </source>
</reference>
<keyword evidence="1" id="KW-0732">Signal</keyword>
<name>A0AAD3CJR8_9STRA</name>
<comment type="caution">
    <text evidence="2">The sequence shown here is derived from an EMBL/GenBank/DDBJ whole genome shotgun (WGS) entry which is preliminary data.</text>
</comment>
<evidence type="ECO:0000313" key="2">
    <source>
        <dbReference type="EMBL" id="GFH46959.1"/>
    </source>
</evidence>
<protein>
    <submittedName>
        <fullName evidence="2">Uncharacterized protein</fullName>
    </submittedName>
</protein>
<dbReference type="EMBL" id="BLLK01000022">
    <property type="protein sequence ID" value="GFH46959.1"/>
    <property type="molecule type" value="Genomic_DNA"/>
</dbReference>
<proteinExistence type="predicted"/>
<feature type="chain" id="PRO_5042177913" evidence="1">
    <location>
        <begin position="19"/>
        <end position="308"/>
    </location>
</feature>
<evidence type="ECO:0000313" key="3">
    <source>
        <dbReference type="Proteomes" id="UP001054902"/>
    </source>
</evidence>
<gene>
    <name evidence="2" type="ORF">CTEN210_03434</name>
</gene>
<keyword evidence="3" id="KW-1185">Reference proteome</keyword>
<dbReference type="Proteomes" id="UP001054902">
    <property type="component" value="Unassembled WGS sequence"/>
</dbReference>